<reference evidence="4" key="1">
    <citation type="journal article" date="2020" name="mSystems">
        <title>Genome- and Community-Level Interaction Insights into Carbon Utilization and Element Cycling Functions of Hydrothermarchaeota in Hydrothermal Sediment.</title>
        <authorList>
            <person name="Zhou Z."/>
            <person name="Liu Y."/>
            <person name="Xu W."/>
            <person name="Pan J."/>
            <person name="Luo Z.H."/>
            <person name="Li M."/>
        </authorList>
    </citation>
    <scope>NUCLEOTIDE SEQUENCE [LARGE SCALE GENOMIC DNA]</scope>
    <source>
        <strain evidence="4">SpSt-902</strain>
    </source>
</reference>
<dbReference type="AlphaFoldDB" id="A0A7C3LW25"/>
<gene>
    <name evidence="4" type="ORF">ENX03_08335</name>
</gene>
<dbReference type="SUPFAM" id="SSF53448">
    <property type="entry name" value="Nucleotide-diphospho-sugar transferases"/>
    <property type="match status" value="1"/>
</dbReference>
<dbReference type="EMBL" id="DTMM01000175">
    <property type="protein sequence ID" value="HFT93923.1"/>
    <property type="molecule type" value="Genomic_DNA"/>
</dbReference>
<dbReference type="InterPro" id="IPR001173">
    <property type="entry name" value="Glyco_trans_2-like"/>
</dbReference>
<organism evidence="4">
    <name type="scientific">Leptospirillum ferriphilum</name>
    <dbReference type="NCBI Taxonomy" id="178606"/>
    <lineage>
        <taxon>Bacteria</taxon>
        <taxon>Pseudomonadati</taxon>
        <taxon>Nitrospirota</taxon>
        <taxon>Nitrospiria</taxon>
        <taxon>Nitrospirales</taxon>
        <taxon>Nitrospiraceae</taxon>
        <taxon>Leptospirillum</taxon>
    </lineage>
</organism>
<sequence length="251" mass="29035">MKLPVSVCILTKNEEENLPDCLESVRDIAGEIVILDSGSTDRTSEIARTFGARFEFHPFDDFGSQYNRLFDLAREEWILNLDADERLSEPLREAIRDLFTHPGKTAHFDGFSFNRLNFFIGKPIRHSGWAPDPLVRLFRKSAGEMERRQVHVQVLVNGNIGHLEGDLIHFTYRTLDSYLAKSIQYARLSAIELKKKGQRPSLFSLLTHPPAMAIKMYLIKRGFLDGREGLFLAILYSYYTFLKYLYLFYTV</sequence>
<evidence type="ECO:0000256" key="2">
    <source>
        <dbReference type="SAM" id="Phobius"/>
    </source>
</evidence>
<dbReference type="PANTHER" id="PTHR43630">
    <property type="entry name" value="POLY-BETA-1,6-N-ACETYL-D-GLUCOSAMINE SYNTHASE"/>
    <property type="match status" value="1"/>
</dbReference>
<keyword evidence="2" id="KW-0812">Transmembrane</keyword>
<proteinExistence type="inferred from homology"/>
<keyword evidence="2" id="KW-0472">Membrane</keyword>
<evidence type="ECO:0000259" key="3">
    <source>
        <dbReference type="Pfam" id="PF00535"/>
    </source>
</evidence>
<keyword evidence="4" id="KW-0808">Transferase</keyword>
<comment type="similarity">
    <text evidence="1">Belongs to the glycosyltransferase 2 family. WaaE/KdtX subfamily.</text>
</comment>
<dbReference type="InterPro" id="IPR029044">
    <property type="entry name" value="Nucleotide-diphossugar_trans"/>
</dbReference>
<dbReference type="Pfam" id="PF00535">
    <property type="entry name" value="Glycos_transf_2"/>
    <property type="match status" value="1"/>
</dbReference>
<dbReference type="PANTHER" id="PTHR43630:SF2">
    <property type="entry name" value="GLYCOSYLTRANSFERASE"/>
    <property type="match status" value="1"/>
</dbReference>
<evidence type="ECO:0000313" key="4">
    <source>
        <dbReference type="EMBL" id="HFT93923.1"/>
    </source>
</evidence>
<protein>
    <submittedName>
        <fullName evidence="4">Glycosyltransferase family 2 protein</fullName>
    </submittedName>
</protein>
<comment type="caution">
    <text evidence="4">The sequence shown here is derived from an EMBL/GenBank/DDBJ whole genome shotgun (WGS) entry which is preliminary data.</text>
</comment>
<feature type="domain" description="Glycosyltransferase 2-like" evidence="3">
    <location>
        <begin position="6"/>
        <end position="104"/>
    </location>
</feature>
<dbReference type="GO" id="GO:0016740">
    <property type="term" value="F:transferase activity"/>
    <property type="evidence" value="ECO:0007669"/>
    <property type="project" value="UniProtKB-KW"/>
</dbReference>
<evidence type="ECO:0000256" key="1">
    <source>
        <dbReference type="ARBA" id="ARBA00038494"/>
    </source>
</evidence>
<dbReference type="Gene3D" id="3.90.550.10">
    <property type="entry name" value="Spore Coat Polysaccharide Biosynthesis Protein SpsA, Chain A"/>
    <property type="match status" value="1"/>
</dbReference>
<accession>A0A7C3LW25</accession>
<keyword evidence="2" id="KW-1133">Transmembrane helix</keyword>
<dbReference type="CDD" id="cd02511">
    <property type="entry name" value="Beta4Glucosyltransferase"/>
    <property type="match status" value="1"/>
</dbReference>
<feature type="transmembrane region" description="Helical" evidence="2">
    <location>
        <begin position="230"/>
        <end position="249"/>
    </location>
</feature>
<name>A0A7C3LW25_9BACT</name>